<evidence type="ECO:0000313" key="3">
    <source>
        <dbReference type="Proteomes" id="UP000005723"/>
    </source>
</evidence>
<keyword evidence="1" id="KW-1133">Transmembrane helix</keyword>
<dbReference type="EMBL" id="ADBY01000012">
    <property type="protein sequence ID" value="EFE98224.1"/>
    <property type="molecule type" value="Genomic_DNA"/>
</dbReference>
<accession>D4DWG9</accession>
<dbReference type="Proteomes" id="UP000005723">
    <property type="component" value="Unassembled WGS sequence"/>
</dbReference>
<keyword evidence="3" id="KW-1185">Reference proteome</keyword>
<comment type="caution">
    <text evidence="2">The sequence shown here is derived from an EMBL/GenBank/DDBJ whole genome shotgun (WGS) entry which is preliminary data.</text>
</comment>
<protein>
    <submittedName>
        <fullName evidence="2">Uncharacterized protein</fullName>
    </submittedName>
</protein>
<keyword evidence="1" id="KW-0812">Transmembrane</keyword>
<feature type="transmembrane region" description="Helical" evidence="1">
    <location>
        <begin position="20"/>
        <end position="38"/>
    </location>
</feature>
<gene>
    <name evidence="2" type="ORF">HMPREF0758_0269</name>
</gene>
<keyword evidence="1" id="KW-0472">Membrane</keyword>
<sequence>MKNAKGRILKMPYDFTVRYLVVNCLFLFAIGLFSVISVD</sequence>
<name>D4DWG9_SEROD</name>
<evidence type="ECO:0000256" key="1">
    <source>
        <dbReference type="SAM" id="Phobius"/>
    </source>
</evidence>
<dbReference type="AlphaFoldDB" id="D4DWG9"/>
<organism evidence="2 3">
    <name type="scientific">Serratia odorifera DSM 4582</name>
    <dbReference type="NCBI Taxonomy" id="667129"/>
    <lineage>
        <taxon>Bacteria</taxon>
        <taxon>Pseudomonadati</taxon>
        <taxon>Pseudomonadota</taxon>
        <taxon>Gammaproteobacteria</taxon>
        <taxon>Enterobacterales</taxon>
        <taxon>Yersiniaceae</taxon>
        <taxon>Serratia</taxon>
    </lineage>
</organism>
<reference evidence="2 3" key="1">
    <citation type="submission" date="2010-01" db="EMBL/GenBank/DDBJ databases">
        <authorList>
            <person name="Muzny D."/>
            <person name="Qin X."/>
            <person name="Deng J."/>
            <person name="Jiang H."/>
            <person name="Liu Y."/>
            <person name="Qu J."/>
            <person name="Song X.-Z."/>
            <person name="Zhang L."/>
            <person name="Thornton R."/>
            <person name="Coyle M."/>
            <person name="Francisco L."/>
            <person name="Jackson L."/>
            <person name="Javaid M."/>
            <person name="Korchina V."/>
            <person name="Kovar C."/>
            <person name="Mata R."/>
            <person name="Mathew T."/>
            <person name="Ngo R."/>
            <person name="Nguyen L."/>
            <person name="Nguyen N."/>
            <person name="Okwuonu G."/>
            <person name="Ongeri F."/>
            <person name="Pham C."/>
            <person name="Simmons D."/>
            <person name="Wilczek-Boney K."/>
            <person name="Hale W."/>
            <person name="Jakkamsetti A."/>
            <person name="Pham P."/>
            <person name="Ruth R."/>
            <person name="San Lucas F."/>
            <person name="Warren J."/>
            <person name="Zhang J."/>
            <person name="Zhao Z."/>
            <person name="Zhou C."/>
            <person name="Zhu D."/>
            <person name="Lee S."/>
            <person name="Bess C."/>
            <person name="Blankenburg K."/>
            <person name="Forbes L."/>
            <person name="Fu Q."/>
            <person name="Gubbala S."/>
            <person name="Hirani K."/>
            <person name="Jayaseelan J.C."/>
            <person name="Lara F."/>
            <person name="Munidasa M."/>
            <person name="Palculict T."/>
            <person name="Patil S."/>
            <person name="Pu L.-L."/>
            <person name="Saada N."/>
            <person name="Tang L."/>
            <person name="Weissenberger G."/>
            <person name="Zhu Y."/>
            <person name="Hemphill L."/>
            <person name="Shang Y."/>
            <person name="Youmans B."/>
            <person name="Ayvaz T."/>
            <person name="Ross M."/>
            <person name="Santibanez J."/>
            <person name="Aqrawi P."/>
            <person name="Gross S."/>
            <person name="Joshi V."/>
            <person name="Fowler G."/>
            <person name="Nazareth L."/>
            <person name="Reid J."/>
            <person name="Worley K."/>
            <person name="Petrosino J."/>
            <person name="Highlander S."/>
            <person name="Gibbs R."/>
        </authorList>
    </citation>
    <scope>NUCLEOTIDE SEQUENCE [LARGE SCALE GENOMIC DNA]</scope>
    <source>
        <strain evidence="2 3">DSM 4582</strain>
    </source>
</reference>
<dbReference type="STRING" id="667129.HMPREF0758_0269"/>
<evidence type="ECO:0000313" key="2">
    <source>
        <dbReference type="EMBL" id="EFE98224.1"/>
    </source>
</evidence>
<proteinExistence type="predicted"/>
<dbReference type="HOGENOM" id="CLU_3316847_0_0_6"/>